<proteinExistence type="predicted"/>
<evidence type="ECO:0000313" key="2">
    <source>
        <dbReference type="Proteomes" id="UP001325680"/>
    </source>
</evidence>
<dbReference type="SUPFAM" id="SSF55729">
    <property type="entry name" value="Acyl-CoA N-acyltransferases (Nat)"/>
    <property type="match status" value="1"/>
</dbReference>
<organism evidence="1 2">
    <name type="scientific">Niabella yanshanensis</name>
    <dbReference type="NCBI Taxonomy" id="577386"/>
    <lineage>
        <taxon>Bacteria</taxon>
        <taxon>Pseudomonadati</taxon>
        <taxon>Bacteroidota</taxon>
        <taxon>Chitinophagia</taxon>
        <taxon>Chitinophagales</taxon>
        <taxon>Chitinophagaceae</taxon>
        <taxon>Niabella</taxon>
    </lineage>
</organism>
<dbReference type="EMBL" id="CP139960">
    <property type="protein sequence ID" value="WQD39204.1"/>
    <property type="molecule type" value="Genomic_DNA"/>
</dbReference>
<reference evidence="1 2" key="1">
    <citation type="submission" date="2023-12" db="EMBL/GenBank/DDBJ databases">
        <title>Genome sequencing and assembly of bacterial species from a model synthetic community.</title>
        <authorList>
            <person name="Hogle S.L."/>
        </authorList>
    </citation>
    <scope>NUCLEOTIDE SEQUENCE [LARGE SCALE GENOMIC DNA]</scope>
    <source>
        <strain evidence="1 2">HAMBI_3031</strain>
    </source>
</reference>
<dbReference type="InterPro" id="IPR016181">
    <property type="entry name" value="Acyl_CoA_acyltransferase"/>
</dbReference>
<dbReference type="Gene3D" id="3.40.630.30">
    <property type="match status" value="1"/>
</dbReference>
<name>A0ABZ0W8C7_9BACT</name>
<sequence length="77" mass="8710">MHSVAISSHIQLIPNLLISCLKPAEIGLSTIRLETQNTNVTACRFYEKYGFKPGGYDQYLYDAIKSQDKKEIALFTI</sequence>
<evidence type="ECO:0000313" key="1">
    <source>
        <dbReference type="EMBL" id="WQD39204.1"/>
    </source>
</evidence>
<protein>
    <recommendedName>
        <fullName evidence="3">GNAT family N-acetyltransferase</fullName>
    </recommendedName>
</protein>
<gene>
    <name evidence="1" type="ORF">U0035_03450</name>
</gene>
<dbReference type="RefSeq" id="WP_114792945.1">
    <property type="nucleotide sequence ID" value="NZ_CP139960.1"/>
</dbReference>
<keyword evidence="2" id="KW-1185">Reference proteome</keyword>
<dbReference type="Proteomes" id="UP001325680">
    <property type="component" value="Chromosome"/>
</dbReference>
<accession>A0ABZ0W8C7</accession>
<evidence type="ECO:0008006" key="3">
    <source>
        <dbReference type="Google" id="ProtNLM"/>
    </source>
</evidence>